<feature type="transmembrane region" description="Helical" evidence="6">
    <location>
        <begin position="170"/>
        <end position="188"/>
    </location>
</feature>
<feature type="transmembrane region" description="Helical" evidence="6">
    <location>
        <begin position="229"/>
        <end position="248"/>
    </location>
</feature>
<dbReference type="AlphaFoldDB" id="A0A7S0QWF5"/>
<dbReference type="EMBL" id="HBFA01004673">
    <property type="protein sequence ID" value="CAD8652208.1"/>
    <property type="molecule type" value="Transcribed_RNA"/>
</dbReference>
<proteinExistence type="predicted"/>
<dbReference type="SUPFAM" id="SSF103473">
    <property type="entry name" value="MFS general substrate transporter"/>
    <property type="match status" value="1"/>
</dbReference>
<keyword evidence="3 6" id="KW-1133">Transmembrane helix</keyword>
<feature type="compositionally biased region" description="Basic and acidic residues" evidence="5">
    <location>
        <begin position="1"/>
        <end position="19"/>
    </location>
</feature>
<evidence type="ECO:0000256" key="3">
    <source>
        <dbReference type="ARBA" id="ARBA00022989"/>
    </source>
</evidence>
<dbReference type="GO" id="GO:0016020">
    <property type="term" value="C:membrane"/>
    <property type="evidence" value="ECO:0007669"/>
    <property type="project" value="UniProtKB-SubCell"/>
</dbReference>
<keyword evidence="2 6" id="KW-0812">Transmembrane</keyword>
<feature type="transmembrane region" description="Helical" evidence="6">
    <location>
        <begin position="254"/>
        <end position="274"/>
    </location>
</feature>
<dbReference type="GO" id="GO:0022857">
    <property type="term" value="F:transmembrane transporter activity"/>
    <property type="evidence" value="ECO:0007669"/>
    <property type="project" value="TreeGrafter"/>
</dbReference>
<dbReference type="Gene3D" id="1.20.1250.20">
    <property type="entry name" value="MFS general substrate transporter like domains"/>
    <property type="match status" value="1"/>
</dbReference>
<feature type="region of interest" description="Disordered" evidence="5">
    <location>
        <begin position="611"/>
        <end position="633"/>
    </location>
</feature>
<feature type="transmembrane region" description="Helical" evidence="6">
    <location>
        <begin position="424"/>
        <end position="445"/>
    </location>
</feature>
<gene>
    <name evidence="7" type="ORF">POBO1169_LOCUS2372</name>
</gene>
<comment type="subcellular location">
    <subcellularLocation>
        <location evidence="1">Membrane</location>
        <topology evidence="1">Multi-pass membrane protein</topology>
    </subcellularLocation>
</comment>
<feature type="compositionally biased region" description="Basic and acidic residues" evidence="5">
    <location>
        <begin position="618"/>
        <end position="633"/>
    </location>
</feature>
<feature type="region of interest" description="Disordered" evidence="5">
    <location>
        <begin position="1"/>
        <end position="42"/>
    </location>
</feature>
<feature type="transmembrane region" description="Helical" evidence="6">
    <location>
        <begin position="394"/>
        <end position="412"/>
    </location>
</feature>
<sequence length="661" mass="72124">MGDEREARSGPDGELKADETPAPTTSSPTTASVEAAYNSVKDPIKVTKPNDYGSIEQPAKPPFFTSMDLPGMIDYTQYNTALAKKQVLHHSEVEELIAEARHHLKRVIVCVGLGMGTTAGATAALTNSLFDNTGDRALYVGVSSAAAALLTTFTKLYYGPTADVYGRKPFILMACLCHTVNALMLTVWPTLIALIIALVITSVFCVTFLLQTIVTDLSHNTHSEITGRLGKYLALAVPLILFGMYMGSTAPSKIAFIFAAVWWGLATAYMYLYFPETLPLSIYYEFSTLEEAAEQQLRRRALKAGLSKGNIHVEAYTAHLEAKYEGLESRAPPSPQTETRTIPMPKDKKVAKITQDSGIDVGMVEKRTLYEYNPVKTLRILLWTETTRTLTISWFMRSIAVSAVTAMFLTYTDEVYNWGTGEQTRYSLVATASYGLSNCVIGYFVREYGSGWVVLGGSMMTLAGFLLMTVSFNDVLFQFAGIPMIPLGIGWNTAVSAVFAGEVPRSQQAAMQAAIASVLDFGTFVGSGIATGIMLLFGDDPVLLYAPQSLLVFSCVMLLASAIVAYKAVYYDGNPLLEIDDEDLKLVPYSVIEQFHPGLADSYNYQEDSTGSFWNTNPDKHEAEKDDPSKPIKVTKSEEGLVLNAATKEAFPPDGAPARMC</sequence>
<protein>
    <recommendedName>
        <fullName evidence="8">Major facilitator superfamily (MFS) profile domain-containing protein</fullName>
    </recommendedName>
</protein>
<feature type="transmembrane region" description="Helical" evidence="6">
    <location>
        <begin position="476"/>
        <end position="501"/>
    </location>
</feature>
<feature type="transmembrane region" description="Helical" evidence="6">
    <location>
        <begin position="137"/>
        <end position="158"/>
    </location>
</feature>
<evidence type="ECO:0000256" key="6">
    <source>
        <dbReference type="SAM" id="Phobius"/>
    </source>
</evidence>
<name>A0A7S0QWF5_9CHLO</name>
<dbReference type="CDD" id="cd06174">
    <property type="entry name" value="MFS"/>
    <property type="match status" value="1"/>
</dbReference>
<keyword evidence="4 6" id="KW-0472">Membrane</keyword>
<feature type="transmembrane region" description="Helical" evidence="6">
    <location>
        <begin position="549"/>
        <end position="569"/>
    </location>
</feature>
<feature type="transmembrane region" description="Helical" evidence="6">
    <location>
        <begin position="194"/>
        <end position="217"/>
    </location>
</feature>
<evidence type="ECO:0008006" key="8">
    <source>
        <dbReference type="Google" id="ProtNLM"/>
    </source>
</evidence>
<dbReference type="PANTHER" id="PTHR23507:SF1">
    <property type="entry name" value="FI18259P1-RELATED"/>
    <property type="match status" value="1"/>
</dbReference>
<dbReference type="InterPro" id="IPR036259">
    <property type="entry name" value="MFS_trans_sf"/>
</dbReference>
<feature type="transmembrane region" description="Helical" evidence="6">
    <location>
        <begin position="452"/>
        <end position="470"/>
    </location>
</feature>
<evidence type="ECO:0000256" key="2">
    <source>
        <dbReference type="ARBA" id="ARBA00022692"/>
    </source>
</evidence>
<dbReference type="PANTHER" id="PTHR23507">
    <property type="entry name" value="ZGC:174356"/>
    <property type="match status" value="1"/>
</dbReference>
<reference evidence="7" key="1">
    <citation type="submission" date="2021-01" db="EMBL/GenBank/DDBJ databases">
        <authorList>
            <person name="Corre E."/>
            <person name="Pelletier E."/>
            <person name="Niang G."/>
            <person name="Scheremetjew M."/>
            <person name="Finn R."/>
            <person name="Kale V."/>
            <person name="Holt S."/>
            <person name="Cochrane G."/>
            <person name="Meng A."/>
            <person name="Brown T."/>
            <person name="Cohen L."/>
        </authorList>
    </citation>
    <scope>NUCLEOTIDE SEQUENCE</scope>
    <source>
        <strain evidence="7">CCMP722</strain>
    </source>
</reference>
<organism evidence="7">
    <name type="scientific">Pyramimonas obovata</name>
    <dbReference type="NCBI Taxonomy" id="1411642"/>
    <lineage>
        <taxon>Eukaryota</taxon>
        <taxon>Viridiplantae</taxon>
        <taxon>Chlorophyta</taxon>
        <taxon>Pyramimonadophyceae</taxon>
        <taxon>Pyramimonadales</taxon>
        <taxon>Pyramimonadaceae</taxon>
        <taxon>Pyramimonas</taxon>
        <taxon>Pyramimonas incertae sedis</taxon>
    </lineage>
</organism>
<feature type="transmembrane region" description="Helical" evidence="6">
    <location>
        <begin position="107"/>
        <end position="125"/>
    </location>
</feature>
<accession>A0A7S0QWF5</accession>
<evidence type="ECO:0000256" key="1">
    <source>
        <dbReference type="ARBA" id="ARBA00004141"/>
    </source>
</evidence>
<feature type="compositionally biased region" description="Low complexity" evidence="5">
    <location>
        <begin position="20"/>
        <end position="32"/>
    </location>
</feature>
<evidence type="ECO:0000256" key="5">
    <source>
        <dbReference type="SAM" id="MobiDB-lite"/>
    </source>
</evidence>
<feature type="transmembrane region" description="Helical" evidence="6">
    <location>
        <begin position="513"/>
        <end position="537"/>
    </location>
</feature>
<evidence type="ECO:0000313" key="7">
    <source>
        <dbReference type="EMBL" id="CAD8652208.1"/>
    </source>
</evidence>
<evidence type="ECO:0000256" key="4">
    <source>
        <dbReference type="ARBA" id="ARBA00023136"/>
    </source>
</evidence>